<dbReference type="RefSeq" id="XP_008860310.1">
    <property type="nucleotide sequence ID" value="XM_008862088.1"/>
</dbReference>
<accession>K2HNB6</accession>
<gene>
    <name evidence="2" type="ORF">ENU1_200180</name>
</gene>
<reference evidence="2 3" key="1">
    <citation type="submission" date="2011-11" db="EMBL/GenBank/DDBJ databases">
        <authorList>
            <person name="Hannick L."/>
            <person name="Karamycheva S."/>
            <person name="Lorenzi H."/>
            <person name="Caler E."/>
        </authorList>
    </citation>
    <scope>NUCLEOTIDE SEQUENCE [LARGE SCALE GENOMIC DNA]</scope>
    <source>
        <strain evidence="2 3">P19</strain>
    </source>
</reference>
<dbReference type="Proteomes" id="UP000006769">
    <property type="component" value="Unassembled WGS sequence"/>
</dbReference>
<organism evidence="2 3">
    <name type="scientific">Entamoeba nuttalli (strain P19)</name>
    <name type="common">Amoeba</name>
    <dbReference type="NCBI Taxonomy" id="1076696"/>
    <lineage>
        <taxon>Eukaryota</taxon>
        <taxon>Amoebozoa</taxon>
        <taxon>Evosea</taxon>
        <taxon>Archamoebae</taxon>
        <taxon>Mastigamoebida</taxon>
        <taxon>Entamoebidae</taxon>
        <taxon>Entamoeba</taxon>
    </lineage>
</organism>
<dbReference type="GeneID" id="20076489"/>
<feature type="coiled-coil region" evidence="1">
    <location>
        <begin position="220"/>
        <end position="247"/>
    </location>
</feature>
<keyword evidence="1" id="KW-0175">Coiled coil</keyword>
<dbReference type="EMBL" id="JH929841">
    <property type="protein sequence ID" value="EKE37355.1"/>
    <property type="molecule type" value="Genomic_DNA"/>
</dbReference>
<protein>
    <recommendedName>
        <fullName evidence="4">VHS domain-containing protein</fullName>
    </recommendedName>
</protein>
<sequence>MPSFKLSEIIELTISENIVPPLPFKMKAISDFMEISPYAPSALAEQCLIWMKKYKNKEADQMQMFNVLCLMDYVCKRNVSFRYHLKDFSIIHYFEFLAKVKKMDKNYSNSVVNKARSLIKKWGEKYNELIEMKAIYIKYTENVKMNEGSINNITNVPKELIELKPQIEKSILECEKVNGINTNLLSLLEEIRSLLLQFKRGLLLLNGKYLEDRHEYKKCIALLNKLQTCYENQLKKIQDENEKTQLKRKEVPKLKGLVLIPTFVEEKEKQRKKREINHPLIYQPLSGNTTPRSKKEVSLLPLNQNEFHTRKRASTISDISTKSKIKPNEPLEDFVLSESHINLNSFKSKCSELLSIEKSP</sequence>
<evidence type="ECO:0000256" key="1">
    <source>
        <dbReference type="SAM" id="Coils"/>
    </source>
</evidence>
<dbReference type="VEuPathDB" id="AmoebaDB:ENU1_200180"/>
<evidence type="ECO:0008006" key="4">
    <source>
        <dbReference type="Google" id="ProtNLM"/>
    </source>
</evidence>
<name>K2HNB6_ENTNP</name>
<dbReference type="AlphaFoldDB" id="K2HNB6"/>
<evidence type="ECO:0000313" key="2">
    <source>
        <dbReference type="EMBL" id="EKE37355.1"/>
    </source>
</evidence>
<proteinExistence type="predicted"/>
<dbReference type="OrthoDB" id="29156at2759"/>
<evidence type="ECO:0000313" key="3">
    <source>
        <dbReference type="Proteomes" id="UP000006769"/>
    </source>
</evidence>
<dbReference type="OMA" id="LEDYHEY"/>